<reference evidence="2" key="1">
    <citation type="journal article" date="2009" name="Rice">
        <title>De Novo Next Generation Sequencing of Plant Genomes.</title>
        <authorList>
            <person name="Rounsley S."/>
            <person name="Marri P.R."/>
            <person name="Yu Y."/>
            <person name="He R."/>
            <person name="Sisneros N."/>
            <person name="Goicoechea J.L."/>
            <person name="Lee S.J."/>
            <person name="Angelova A."/>
            <person name="Kudrna D."/>
            <person name="Luo M."/>
            <person name="Affourtit J."/>
            <person name="Desany B."/>
            <person name="Knight J."/>
            <person name="Niazi F."/>
            <person name="Egholm M."/>
            <person name="Wing R.A."/>
        </authorList>
    </citation>
    <scope>NUCLEOTIDE SEQUENCE [LARGE SCALE GENOMIC DNA]</scope>
    <source>
        <strain evidence="2">cv. IRGC 105608</strain>
    </source>
</reference>
<dbReference type="EnsemblPlants" id="OBART06G26730.1">
    <property type="protein sequence ID" value="OBART06G26730.1"/>
    <property type="gene ID" value="OBART06G26730"/>
</dbReference>
<dbReference type="PaxDb" id="65489-OBART06G26730.1"/>
<sequence>MVVAIATEAWALAGCGAAAKSAAAAAQEAPVQLQQHSLSAARAKKPISFRAVAAAAVSSQCHQERRAVVVGRRSGMASCLLAAVAASLSGAGEARAAVLEADDDIELLERVKEDRKKRLQKQGVISSSGTETATGYLQDLIYKLSKVGQAIDKNDLPAASSVLGPNSDAQWVQNINVAFTKFSSSPEEKNMVDSFNSSLASLITSVNKSDVDSSKSAFVSSATTLEKWIASAGLSGQLKGF</sequence>
<dbReference type="Proteomes" id="UP000026960">
    <property type="component" value="Chromosome 6"/>
</dbReference>
<dbReference type="InterPro" id="IPR049072">
    <property type="entry name" value="MPH2_C"/>
</dbReference>
<dbReference type="STRING" id="65489.A0A0D3GKK2"/>
<reference evidence="2" key="2">
    <citation type="submission" date="2015-03" db="UniProtKB">
        <authorList>
            <consortium name="EnsemblPlants"/>
        </authorList>
    </citation>
    <scope>IDENTIFICATION</scope>
</reference>
<dbReference type="InterPro" id="IPR038862">
    <property type="entry name" value="MPH2"/>
</dbReference>
<proteinExistence type="predicted"/>
<keyword evidence="3" id="KW-1185">Reference proteome</keyword>
<organism evidence="2">
    <name type="scientific">Oryza barthii</name>
    <dbReference type="NCBI Taxonomy" id="65489"/>
    <lineage>
        <taxon>Eukaryota</taxon>
        <taxon>Viridiplantae</taxon>
        <taxon>Streptophyta</taxon>
        <taxon>Embryophyta</taxon>
        <taxon>Tracheophyta</taxon>
        <taxon>Spermatophyta</taxon>
        <taxon>Magnoliopsida</taxon>
        <taxon>Liliopsida</taxon>
        <taxon>Poales</taxon>
        <taxon>Poaceae</taxon>
        <taxon>BOP clade</taxon>
        <taxon>Oryzoideae</taxon>
        <taxon>Oryzeae</taxon>
        <taxon>Oryzinae</taxon>
        <taxon>Oryza</taxon>
    </lineage>
</organism>
<dbReference type="GO" id="GO:0010206">
    <property type="term" value="P:photosystem II repair"/>
    <property type="evidence" value="ECO:0007669"/>
    <property type="project" value="InterPro"/>
</dbReference>
<feature type="domain" description="Maintenance of Photosystem II under High light 2 C-terminal" evidence="1">
    <location>
        <begin position="136"/>
        <end position="240"/>
    </location>
</feature>
<dbReference type="Pfam" id="PF20675">
    <property type="entry name" value="MPH2"/>
    <property type="match status" value="1"/>
</dbReference>
<dbReference type="PANTHER" id="PTHR35742">
    <property type="entry name" value="THYLAKOID LUMENAL 16.5 KDA PROTEIN, CHLOROPLASTIC"/>
    <property type="match status" value="1"/>
</dbReference>
<dbReference type="eggNOG" id="ENOG502QTFN">
    <property type="taxonomic scope" value="Eukaryota"/>
</dbReference>
<evidence type="ECO:0000259" key="1">
    <source>
        <dbReference type="Pfam" id="PF20675"/>
    </source>
</evidence>
<evidence type="ECO:0000313" key="3">
    <source>
        <dbReference type="Proteomes" id="UP000026960"/>
    </source>
</evidence>
<dbReference type="PANTHER" id="PTHR35742:SF1">
    <property type="entry name" value="THYLAKOID LUMENAL 16.5 KDA PROTEIN, CHLOROPLASTIC"/>
    <property type="match status" value="1"/>
</dbReference>
<name>A0A0D3GKK2_9ORYZ</name>
<accession>A0A0D3GKK2</accession>
<dbReference type="Gramene" id="OBART06G26730.1">
    <property type="protein sequence ID" value="OBART06G26730.1"/>
    <property type="gene ID" value="OBART06G26730"/>
</dbReference>
<evidence type="ECO:0000313" key="2">
    <source>
        <dbReference type="EnsemblPlants" id="OBART06G26730.1"/>
    </source>
</evidence>
<dbReference type="HOGENOM" id="CLU_092940_1_0_1"/>
<dbReference type="AlphaFoldDB" id="A0A0D3GKK2"/>
<protein>
    <recommendedName>
        <fullName evidence="1">Maintenance of Photosystem II under High light 2 C-terminal domain-containing protein</fullName>
    </recommendedName>
</protein>